<dbReference type="PANTHER" id="PTHR31934">
    <property type="entry name" value="ALPHA/BETA-HYDROLASES SUPERFAMILY PROTEIN"/>
    <property type="match status" value="1"/>
</dbReference>
<keyword evidence="2" id="KW-1185">Reference proteome</keyword>
<sequence length="159" mass="18086">MQASVDKNAKEIKVYIEEIYWGSGKRVLLLWHSKGRVDSAAVLSMYWNELKGKVASLALAQSPYRGSPIASDILREGRLGDYVNILLLKQLIICFANTLFNVDVCQDSSYQNLTPETLKRVHEYYFDHPETSKAFSLQQPAPLPERAFLGDIYRNLMAN</sequence>
<dbReference type="Proteomes" id="UP001604336">
    <property type="component" value="Unassembled WGS sequence"/>
</dbReference>
<reference evidence="2" key="1">
    <citation type="submission" date="2024-07" db="EMBL/GenBank/DDBJ databases">
        <title>Two chromosome-level genome assemblies of Korean endemic species Abeliophyllum distichum and Forsythia ovata (Oleaceae).</title>
        <authorList>
            <person name="Jang H."/>
        </authorList>
    </citation>
    <scope>NUCLEOTIDE SEQUENCE [LARGE SCALE GENOMIC DNA]</scope>
</reference>
<name>A0ABD1T2S4_9LAMI</name>
<protein>
    <submittedName>
        <fullName evidence="1">Alpha/beta-Hydrolases superfamily protein</fullName>
    </submittedName>
</protein>
<dbReference type="InterPro" id="IPR029058">
    <property type="entry name" value="AB_hydrolase_fold"/>
</dbReference>
<evidence type="ECO:0000313" key="1">
    <source>
        <dbReference type="EMBL" id="KAL2506930.1"/>
    </source>
</evidence>
<gene>
    <name evidence="1" type="ORF">Adt_22551</name>
</gene>
<dbReference type="PANTHER" id="PTHR31934:SF6">
    <property type="entry name" value="ALPHA_BETA-HYDROLASES SUPERFAMILY PROTEIN"/>
    <property type="match status" value="1"/>
</dbReference>
<accession>A0ABD1T2S4</accession>
<evidence type="ECO:0000313" key="2">
    <source>
        <dbReference type="Proteomes" id="UP001604336"/>
    </source>
</evidence>
<organism evidence="1 2">
    <name type="scientific">Abeliophyllum distichum</name>
    <dbReference type="NCBI Taxonomy" id="126358"/>
    <lineage>
        <taxon>Eukaryota</taxon>
        <taxon>Viridiplantae</taxon>
        <taxon>Streptophyta</taxon>
        <taxon>Embryophyta</taxon>
        <taxon>Tracheophyta</taxon>
        <taxon>Spermatophyta</taxon>
        <taxon>Magnoliopsida</taxon>
        <taxon>eudicotyledons</taxon>
        <taxon>Gunneridae</taxon>
        <taxon>Pentapetalae</taxon>
        <taxon>asterids</taxon>
        <taxon>lamiids</taxon>
        <taxon>Lamiales</taxon>
        <taxon>Oleaceae</taxon>
        <taxon>Forsythieae</taxon>
        <taxon>Abeliophyllum</taxon>
    </lineage>
</organism>
<comment type="caution">
    <text evidence="1">The sequence shown here is derived from an EMBL/GenBank/DDBJ whole genome shotgun (WGS) entry which is preliminary data.</text>
</comment>
<dbReference type="AlphaFoldDB" id="A0ABD1T2S4"/>
<dbReference type="Gene3D" id="3.40.50.1820">
    <property type="entry name" value="alpha/beta hydrolase"/>
    <property type="match status" value="1"/>
</dbReference>
<dbReference type="EMBL" id="JBFOLK010000006">
    <property type="protein sequence ID" value="KAL2506930.1"/>
    <property type="molecule type" value="Genomic_DNA"/>
</dbReference>
<proteinExistence type="predicted"/>